<evidence type="ECO:0000313" key="3">
    <source>
        <dbReference type="Proteomes" id="UP000283077"/>
    </source>
</evidence>
<sequence length="133" mass="14393">MKGSWQSGAPRMQFQFGQGKKPGFLSLIVIALALGLSLVFGIGLLMIAATLLVLMLPWLWWKKRKLIERMRQAQAAYQAQQQDPAASGVIIEGEVIASEGGQRETSGSASTAKSQTLYVQGVTIEQDSSDPVK</sequence>
<keyword evidence="3" id="KW-1185">Reference proteome</keyword>
<gene>
    <name evidence="2" type="ORF">EOE67_10100</name>
</gene>
<keyword evidence="1" id="KW-0472">Membrane</keyword>
<reference evidence="2 3" key="1">
    <citation type="submission" date="2019-01" db="EMBL/GenBank/DDBJ databases">
        <authorList>
            <person name="Chen W.-M."/>
        </authorList>
    </citation>
    <scope>NUCLEOTIDE SEQUENCE [LARGE SCALE GENOMIC DNA]</scope>
    <source>
        <strain evidence="2 3">KYPC3</strain>
    </source>
</reference>
<proteinExistence type="predicted"/>
<evidence type="ECO:0000256" key="1">
    <source>
        <dbReference type="SAM" id="Phobius"/>
    </source>
</evidence>
<accession>A0A437QSP0</accession>
<evidence type="ECO:0000313" key="2">
    <source>
        <dbReference type="EMBL" id="RVU37527.1"/>
    </source>
</evidence>
<protein>
    <submittedName>
        <fullName evidence="2">Uncharacterized protein</fullName>
    </submittedName>
</protein>
<organism evidence="2 3">
    <name type="scientific">Rheinheimera riviphila</name>
    <dbReference type="NCBI Taxonomy" id="1834037"/>
    <lineage>
        <taxon>Bacteria</taxon>
        <taxon>Pseudomonadati</taxon>
        <taxon>Pseudomonadota</taxon>
        <taxon>Gammaproteobacteria</taxon>
        <taxon>Chromatiales</taxon>
        <taxon>Chromatiaceae</taxon>
        <taxon>Rheinheimera</taxon>
    </lineage>
</organism>
<feature type="transmembrane region" description="Helical" evidence="1">
    <location>
        <begin position="28"/>
        <end position="61"/>
    </location>
</feature>
<dbReference type="RefSeq" id="WP_127698965.1">
    <property type="nucleotide sequence ID" value="NZ_SACS01000009.1"/>
</dbReference>
<dbReference type="EMBL" id="SACS01000009">
    <property type="protein sequence ID" value="RVU37527.1"/>
    <property type="molecule type" value="Genomic_DNA"/>
</dbReference>
<keyword evidence="1" id="KW-1133">Transmembrane helix</keyword>
<dbReference type="OrthoDB" id="9849811at2"/>
<keyword evidence="1" id="KW-0812">Transmembrane</keyword>
<dbReference type="Proteomes" id="UP000283077">
    <property type="component" value="Unassembled WGS sequence"/>
</dbReference>
<comment type="caution">
    <text evidence="2">The sequence shown here is derived from an EMBL/GenBank/DDBJ whole genome shotgun (WGS) entry which is preliminary data.</text>
</comment>
<name>A0A437QSP0_9GAMM</name>
<dbReference type="AlphaFoldDB" id="A0A437QSP0"/>